<evidence type="ECO:0000256" key="1">
    <source>
        <dbReference type="SAM" id="MobiDB-lite"/>
    </source>
</evidence>
<accession>A0A5B8U1U3</accession>
<keyword evidence="2" id="KW-0732">Signal</keyword>
<dbReference type="RefSeq" id="WP_146916692.1">
    <property type="nucleotide sequence ID" value="NZ_CP042430.1"/>
</dbReference>
<name>A0A5B8U1U3_9ACTN</name>
<sequence length="357" mass="37577">MSPAQRLRARVRRVVAGSLLAAAVCAPAPTLAQVPGAEYSGTINGGGTVKLSVGSNGTEIQSFRAFDVPGQDGSGACGISLAGLYALSVPIVGNAFSRPDPTGGFTFDGVFPSPQQAQGTLNITYQGCVTGTRSWTAGTTATAPTPSPTPGPTPSPTPAPSGGSVSGSIGNVHVISGGRVSATYTTTFSLCTASGYCGWYAHAWQLPASQPCSEDTSHLTYVGDLHSTSGTETETDTFSPAFSGRIRLCLYARQASVEHLVAEAVFAPGGPTSSRPFSMTRAQSEVRRALTRRFGTRFTRGLGYRRACSRRSALRVRCVVSWRYARDRYRGSVTVWVHSITSTHTHYSIRIVRTRGA</sequence>
<reference evidence="3 4" key="1">
    <citation type="journal article" date="2018" name="J. Microbiol.">
        <title>Baekduia soli gen. nov., sp. nov., a novel bacterium isolated from the soil of Baekdu Mountain and proposal of a novel family name, Baekduiaceae fam. nov.</title>
        <authorList>
            <person name="An D.S."/>
            <person name="Siddiqi M.Z."/>
            <person name="Kim K.H."/>
            <person name="Yu H.S."/>
            <person name="Im W.T."/>
        </authorList>
    </citation>
    <scope>NUCLEOTIDE SEQUENCE [LARGE SCALE GENOMIC DNA]</scope>
    <source>
        <strain evidence="3 4">BR7-21</strain>
    </source>
</reference>
<keyword evidence="4" id="KW-1185">Reference proteome</keyword>
<evidence type="ECO:0000313" key="3">
    <source>
        <dbReference type="EMBL" id="QEC46920.1"/>
    </source>
</evidence>
<dbReference type="AlphaFoldDB" id="A0A5B8U1U3"/>
<feature type="compositionally biased region" description="Pro residues" evidence="1">
    <location>
        <begin position="145"/>
        <end position="159"/>
    </location>
</feature>
<dbReference type="Proteomes" id="UP000321805">
    <property type="component" value="Chromosome"/>
</dbReference>
<proteinExistence type="predicted"/>
<evidence type="ECO:0000313" key="4">
    <source>
        <dbReference type="Proteomes" id="UP000321805"/>
    </source>
</evidence>
<gene>
    <name evidence="3" type="ORF">FSW04_04495</name>
</gene>
<feature type="chain" id="PRO_5022695699" evidence="2">
    <location>
        <begin position="33"/>
        <end position="357"/>
    </location>
</feature>
<dbReference type="KEGG" id="bsol:FSW04_04495"/>
<feature type="signal peptide" evidence="2">
    <location>
        <begin position="1"/>
        <end position="32"/>
    </location>
</feature>
<feature type="region of interest" description="Disordered" evidence="1">
    <location>
        <begin position="136"/>
        <end position="166"/>
    </location>
</feature>
<dbReference type="EMBL" id="CP042430">
    <property type="protein sequence ID" value="QEC46920.1"/>
    <property type="molecule type" value="Genomic_DNA"/>
</dbReference>
<protein>
    <submittedName>
        <fullName evidence="3">Uncharacterized protein</fullName>
    </submittedName>
</protein>
<evidence type="ECO:0000256" key="2">
    <source>
        <dbReference type="SAM" id="SignalP"/>
    </source>
</evidence>
<organism evidence="3 4">
    <name type="scientific">Baekduia soli</name>
    <dbReference type="NCBI Taxonomy" id="496014"/>
    <lineage>
        <taxon>Bacteria</taxon>
        <taxon>Bacillati</taxon>
        <taxon>Actinomycetota</taxon>
        <taxon>Thermoleophilia</taxon>
        <taxon>Solirubrobacterales</taxon>
        <taxon>Baekduiaceae</taxon>
        <taxon>Baekduia</taxon>
    </lineage>
</organism>